<evidence type="ECO:0000259" key="1">
    <source>
        <dbReference type="PROSITE" id="PS51464"/>
    </source>
</evidence>
<dbReference type="NCBIfam" id="NF002805">
    <property type="entry name" value="PRK02947.1"/>
    <property type="match status" value="1"/>
</dbReference>
<keyword evidence="4" id="KW-1185">Reference proteome</keyword>
<dbReference type="Gene3D" id="3.40.50.10490">
    <property type="entry name" value="Glucose-6-phosphate isomerase like protein, domain 1"/>
    <property type="match status" value="1"/>
</dbReference>
<proteinExistence type="predicted"/>
<dbReference type="Pfam" id="PF13580">
    <property type="entry name" value="SIS_2"/>
    <property type="match status" value="1"/>
</dbReference>
<dbReference type="InterPro" id="IPR046348">
    <property type="entry name" value="SIS_dom_sf"/>
</dbReference>
<evidence type="ECO:0000313" key="2">
    <source>
        <dbReference type="EMBL" id="MQS75149.1"/>
    </source>
</evidence>
<reference evidence="4 5" key="1">
    <citation type="journal article" date="2019" name="Syst. Appl. Microbiol.">
        <title>Polyphasic characterization of two novel Lactobacillus spp. isolated from blown salami packages: Description of Lactobacillus halodurans sp. nov. and Lactobacillus salsicarnum sp. nov.</title>
        <authorList>
            <person name="Schuster J.A."/>
            <person name="Klingl A."/>
            <person name="Vogel R.F."/>
            <person name="Ehrmann M.A."/>
        </authorList>
    </citation>
    <scope>NUCLEOTIDE SEQUENCE [LARGE SCALE GENOMIC DNA]</scope>
    <source>
        <strain evidence="3 4">TMW 1.1920</strain>
        <strain evidence="2 5">TMW 1.2172</strain>
    </source>
</reference>
<sequence length="233" mass="25183">MLEFFDEVSRLAQVLEKDESDHIHQAAQIVAKSIMSGGITQAFGSGHSYAAAIEVSGRAGGLIPSKIIQDPAGGYYETCEGVGKHLMHRVDLKKNDVLFLISNSGRNPEILEIADEAKKIGTSIIVVTALKSSKMSTSRSSLGTLLYQYGDVVLDNHSKFGDAALNVPGFDSKVCGTSTVSATLLLQQVIFEAIKLMVKKGFNPPVYKSANIDGGPEYNENLENKYADRIFHS</sequence>
<dbReference type="GO" id="GO:0097367">
    <property type="term" value="F:carbohydrate derivative binding"/>
    <property type="evidence" value="ECO:0007669"/>
    <property type="project" value="InterPro"/>
</dbReference>
<accession>A0A5P0ZX87</accession>
<dbReference type="InterPro" id="IPR001347">
    <property type="entry name" value="SIS_dom"/>
</dbReference>
<dbReference type="EMBL" id="VDFO01000021">
    <property type="protein sequence ID" value="MQS97587.1"/>
    <property type="molecule type" value="Genomic_DNA"/>
</dbReference>
<dbReference type="InterPro" id="IPR050099">
    <property type="entry name" value="SIS_GmhA/DiaA_subfam"/>
</dbReference>
<dbReference type="EMBL" id="VDFP01000002">
    <property type="protein sequence ID" value="MQS75149.1"/>
    <property type="molecule type" value="Genomic_DNA"/>
</dbReference>
<dbReference type="GO" id="GO:0016853">
    <property type="term" value="F:isomerase activity"/>
    <property type="evidence" value="ECO:0007669"/>
    <property type="project" value="UniProtKB-KW"/>
</dbReference>
<feature type="domain" description="SIS" evidence="1">
    <location>
        <begin position="30"/>
        <end position="204"/>
    </location>
</feature>
<protein>
    <submittedName>
        <fullName evidence="3">Sugar isomerase domain-containing protein</fullName>
    </submittedName>
</protein>
<organism evidence="3 4">
    <name type="scientific">Companilactobacillus halodurans</name>
    <dbReference type="NCBI Taxonomy" id="2584183"/>
    <lineage>
        <taxon>Bacteria</taxon>
        <taxon>Bacillati</taxon>
        <taxon>Bacillota</taxon>
        <taxon>Bacilli</taxon>
        <taxon>Lactobacillales</taxon>
        <taxon>Lactobacillaceae</taxon>
        <taxon>Companilactobacillus</taxon>
    </lineage>
</organism>
<dbReference type="PROSITE" id="PS51464">
    <property type="entry name" value="SIS"/>
    <property type="match status" value="1"/>
</dbReference>
<dbReference type="GO" id="GO:1901135">
    <property type="term" value="P:carbohydrate derivative metabolic process"/>
    <property type="evidence" value="ECO:0007669"/>
    <property type="project" value="InterPro"/>
</dbReference>
<evidence type="ECO:0000313" key="4">
    <source>
        <dbReference type="Proteomes" id="UP000371423"/>
    </source>
</evidence>
<dbReference type="SUPFAM" id="SSF53697">
    <property type="entry name" value="SIS domain"/>
    <property type="match status" value="1"/>
</dbReference>
<dbReference type="Proteomes" id="UP000371423">
    <property type="component" value="Unassembled WGS sequence"/>
</dbReference>
<dbReference type="CDD" id="cd05013">
    <property type="entry name" value="SIS_RpiR"/>
    <property type="match status" value="1"/>
</dbReference>
<evidence type="ECO:0000313" key="3">
    <source>
        <dbReference type="EMBL" id="MQS97587.1"/>
    </source>
</evidence>
<dbReference type="PANTHER" id="PTHR30390:SF7">
    <property type="entry name" value="PHOSPHOHEPTOSE ISOMERASE"/>
    <property type="match status" value="1"/>
</dbReference>
<dbReference type="Proteomes" id="UP000414364">
    <property type="component" value="Unassembled WGS sequence"/>
</dbReference>
<gene>
    <name evidence="3" type="ORF">FHL05_06755</name>
    <name evidence="2" type="ORF">FHL06_01890</name>
</gene>
<dbReference type="OrthoDB" id="9805185at2"/>
<keyword evidence="3" id="KW-0413">Isomerase</keyword>
<evidence type="ECO:0000313" key="5">
    <source>
        <dbReference type="Proteomes" id="UP000414364"/>
    </source>
</evidence>
<dbReference type="RefSeq" id="WP_153384561.1">
    <property type="nucleotide sequence ID" value="NZ_VDFO01000021.1"/>
</dbReference>
<comment type="caution">
    <text evidence="3">The sequence shown here is derived from an EMBL/GenBank/DDBJ whole genome shotgun (WGS) entry which is preliminary data.</text>
</comment>
<dbReference type="InterPro" id="IPR035472">
    <property type="entry name" value="RpiR-like_SIS"/>
</dbReference>
<dbReference type="AlphaFoldDB" id="A0A5P0ZX87"/>
<name>A0A5P0ZX87_9LACO</name>
<dbReference type="PANTHER" id="PTHR30390">
    <property type="entry name" value="SEDOHEPTULOSE 7-PHOSPHATE ISOMERASE / DNAA INITIATOR-ASSOCIATING FACTOR FOR REPLICATION INITIATION"/>
    <property type="match status" value="1"/>
</dbReference>